<accession>A0A316EH86</accession>
<dbReference type="Proteomes" id="UP000245489">
    <property type="component" value="Unassembled WGS sequence"/>
</dbReference>
<dbReference type="AlphaFoldDB" id="A0A316EH86"/>
<evidence type="ECO:0000313" key="2">
    <source>
        <dbReference type="Proteomes" id="UP000245489"/>
    </source>
</evidence>
<evidence type="ECO:0000313" key="1">
    <source>
        <dbReference type="EMBL" id="PWK29434.1"/>
    </source>
</evidence>
<sequence length="50" mass="5942">MQLNISPAEYSYTNYENNTIFSKCNIKDFSKVSITIKKISPSHFFFKRIF</sequence>
<organism evidence="1 2">
    <name type="scientific">Arcicella aurantiaca</name>
    <dbReference type="NCBI Taxonomy" id="591202"/>
    <lineage>
        <taxon>Bacteria</taxon>
        <taxon>Pseudomonadati</taxon>
        <taxon>Bacteroidota</taxon>
        <taxon>Cytophagia</taxon>
        <taxon>Cytophagales</taxon>
        <taxon>Flectobacillaceae</taxon>
        <taxon>Arcicella</taxon>
    </lineage>
</organism>
<reference evidence="1 2" key="1">
    <citation type="submission" date="2018-05" db="EMBL/GenBank/DDBJ databases">
        <title>Genomic Encyclopedia of Archaeal and Bacterial Type Strains, Phase II (KMG-II): from individual species to whole genera.</title>
        <authorList>
            <person name="Goeker M."/>
        </authorList>
    </citation>
    <scope>NUCLEOTIDE SEQUENCE [LARGE SCALE GENOMIC DNA]</scope>
    <source>
        <strain evidence="1 2">DSM 22214</strain>
    </source>
</reference>
<comment type="caution">
    <text evidence="1">The sequence shown here is derived from an EMBL/GenBank/DDBJ whole genome shotgun (WGS) entry which is preliminary data.</text>
</comment>
<keyword evidence="2" id="KW-1185">Reference proteome</keyword>
<proteinExistence type="predicted"/>
<protein>
    <submittedName>
        <fullName evidence="1">Uncharacterized protein</fullName>
    </submittedName>
</protein>
<gene>
    <name evidence="1" type="ORF">LV89_00274</name>
</gene>
<name>A0A316EH86_9BACT</name>
<dbReference type="EMBL" id="QGGO01000001">
    <property type="protein sequence ID" value="PWK29434.1"/>
    <property type="molecule type" value="Genomic_DNA"/>
</dbReference>